<sequence length="450" mass="50584">MESPGLTQRNTGKRLPSRPSTNGNPKIDELKIQHDLFINQHFTTFRQQCRARILPWVQGETPYLVRFQRRVRHYRTIDLYFILTSLLGNHNFFLVGLPMLFWMGWTYFARSLVVLVLGVTFLSGWVKDWLCLPRPPAPPVVRLTWNEAHGFEYGFPSTHTCYSVSVGLFLLTWSEQLAVDWQWGARVLIAMLVLSICVGRLYCGMHSLTDVTGGLVMGVAWWSVFHSGWPVVDQYITSGDISVPFTLIALILVSLQTFPYAGGPCPCYQDCFASIGVIFGILLGTWFFSGSRYALDDPYPATIPFSYDQTGLFLTAVRILLGLVILVLWKVLAQKLVDQFVIPQTTGHPKQEPSNEEVETIAAESPRKSSDTLQSVVAATSCNGTTSQPPKVIFVPQGTIKDITSQRNLCRIVIYAGIGFLACYGVPILFEWLGLAFSPTHLKYWVNQEV</sequence>
<dbReference type="SUPFAM" id="SSF48317">
    <property type="entry name" value="Acid phosphatase/Vanadium-dependent haloperoxidase"/>
    <property type="match status" value="1"/>
</dbReference>
<dbReference type="OrthoDB" id="301434at2759"/>
<feature type="transmembrane region" description="Helical" evidence="9">
    <location>
        <begin position="309"/>
        <end position="329"/>
    </location>
</feature>
<name>A0A9W8AUP3_9FUNG</name>
<reference evidence="11" key="1">
    <citation type="submission" date="2022-07" db="EMBL/GenBank/DDBJ databases">
        <title>Phylogenomic reconstructions and comparative analyses of Kickxellomycotina fungi.</title>
        <authorList>
            <person name="Reynolds N.K."/>
            <person name="Stajich J.E."/>
            <person name="Barry K."/>
            <person name="Grigoriev I.V."/>
            <person name="Crous P."/>
            <person name="Smith M.E."/>
        </authorList>
    </citation>
    <scope>NUCLEOTIDE SEQUENCE</scope>
    <source>
        <strain evidence="11">RSA 1196</strain>
    </source>
</reference>
<evidence type="ECO:0000256" key="5">
    <source>
        <dbReference type="ARBA" id="ARBA00022989"/>
    </source>
</evidence>
<accession>A0A9W8AUP3</accession>
<dbReference type="Proteomes" id="UP001150925">
    <property type="component" value="Unassembled WGS sequence"/>
</dbReference>
<dbReference type="PANTHER" id="PTHR14969:SF28">
    <property type="entry name" value="DIHYDROSPHINGOSINE 1-PHOSPHATE PHOSPHATASE LCB3-RELATED"/>
    <property type="match status" value="1"/>
</dbReference>
<feature type="compositionally biased region" description="Polar residues" evidence="8">
    <location>
        <begin position="1"/>
        <end position="10"/>
    </location>
</feature>
<feature type="transmembrane region" description="Helical" evidence="9">
    <location>
        <begin position="210"/>
        <end position="229"/>
    </location>
</feature>
<evidence type="ECO:0000256" key="1">
    <source>
        <dbReference type="ARBA" id="ARBA00004477"/>
    </source>
</evidence>
<comment type="similarity">
    <text evidence="7">Belongs to the type 2 lipid phosphate phosphatase family.</text>
</comment>
<feature type="transmembrane region" description="Helical" evidence="9">
    <location>
        <begin position="241"/>
        <end position="259"/>
    </location>
</feature>
<dbReference type="EMBL" id="JANBPY010000705">
    <property type="protein sequence ID" value="KAJ1964391.1"/>
    <property type="molecule type" value="Genomic_DNA"/>
</dbReference>
<feature type="transmembrane region" description="Helical" evidence="9">
    <location>
        <begin position="151"/>
        <end position="171"/>
    </location>
</feature>
<evidence type="ECO:0000256" key="7">
    <source>
        <dbReference type="ARBA" id="ARBA00038324"/>
    </source>
</evidence>
<dbReference type="GO" id="GO:0005789">
    <property type="term" value="C:endoplasmic reticulum membrane"/>
    <property type="evidence" value="ECO:0007669"/>
    <property type="project" value="UniProtKB-SubCell"/>
</dbReference>
<evidence type="ECO:0000256" key="9">
    <source>
        <dbReference type="SAM" id="Phobius"/>
    </source>
</evidence>
<evidence type="ECO:0000313" key="12">
    <source>
        <dbReference type="Proteomes" id="UP001150925"/>
    </source>
</evidence>
<feature type="transmembrane region" description="Helical" evidence="9">
    <location>
        <begin position="79"/>
        <end position="101"/>
    </location>
</feature>
<dbReference type="GO" id="GO:0042392">
    <property type="term" value="F:sphingosine-1-phosphate phosphatase activity"/>
    <property type="evidence" value="ECO:0007669"/>
    <property type="project" value="TreeGrafter"/>
</dbReference>
<protein>
    <submittedName>
        <fullName evidence="11">Long-chain base-1-phosphate phosphatase</fullName>
    </submittedName>
</protein>
<keyword evidence="6 9" id="KW-0472">Membrane</keyword>
<feature type="transmembrane region" description="Helical" evidence="9">
    <location>
        <begin position="183"/>
        <end position="203"/>
    </location>
</feature>
<dbReference type="InterPro" id="IPR036938">
    <property type="entry name" value="PAP2/HPO_sf"/>
</dbReference>
<evidence type="ECO:0000259" key="10">
    <source>
        <dbReference type="SMART" id="SM00014"/>
    </source>
</evidence>
<proteinExistence type="inferred from homology"/>
<dbReference type="AlphaFoldDB" id="A0A9W8AUP3"/>
<feature type="region of interest" description="Disordered" evidence="8">
    <location>
        <begin position="1"/>
        <end position="25"/>
    </location>
</feature>
<keyword evidence="12" id="KW-1185">Reference proteome</keyword>
<feature type="transmembrane region" description="Helical" evidence="9">
    <location>
        <begin position="107"/>
        <end position="130"/>
    </location>
</feature>
<dbReference type="Pfam" id="PF01569">
    <property type="entry name" value="PAP2"/>
    <property type="match status" value="1"/>
</dbReference>
<comment type="caution">
    <text evidence="11">The sequence shown here is derived from an EMBL/GenBank/DDBJ whole genome shotgun (WGS) entry which is preliminary data.</text>
</comment>
<evidence type="ECO:0000256" key="6">
    <source>
        <dbReference type="ARBA" id="ARBA00023136"/>
    </source>
</evidence>
<evidence type="ECO:0000313" key="11">
    <source>
        <dbReference type="EMBL" id="KAJ1964391.1"/>
    </source>
</evidence>
<gene>
    <name evidence="11" type="primary">LCB3</name>
    <name evidence="11" type="ORF">IWQ62_002947</name>
</gene>
<comment type="subcellular location">
    <subcellularLocation>
        <location evidence="1">Endoplasmic reticulum membrane</location>
        <topology evidence="1">Multi-pass membrane protein</topology>
    </subcellularLocation>
</comment>
<evidence type="ECO:0000256" key="8">
    <source>
        <dbReference type="SAM" id="MobiDB-lite"/>
    </source>
</evidence>
<dbReference type="PANTHER" id="PTHR14969">
    <property type="entry name" value="SPHINGOSINE-1-PHOSPHATE PHOSPHOHYDROLASE"/>
    <property type="match status" value="1"/>
</dbReference>
<evidence type="ECO:0000256" key="4">
    <source>
        <dbReference type="ARBA" id="ARBA00022824"/>
    </source>
</evidence>
<keyword evidence="3" id="KW-0378">Hydrolase</keyword>
<feature type="region of interest" description="Disordered" evidence="8">
    <location>
        <begin position="346"/>
        <end position="368"/>
    </location>
</feature>
<evidence type="ECO:0000256" key="2">
    <source>
        <dbReference type="ARBA" id="ARBA00022692"/>
    </source>
</evidence>
<keyword evidence="2 9" id="KW-0812">Transmembrane</keyword>
<feature type="transmembrane region" description="Helical" evidence="9">
    <location>
        <begin position="271"/>
        <end position="289"/>
    </location>
</feature>
<keyword evidence="4" id="KW-0256">Endoplasmic reticulum</keyword>
<dbReference type="InterPro" id="IPR000326">
    <property type="entry name" value="PAP2/HPO"/>
</dbReference>
<feature type="domain" description="Phosphatidic acid phosphatase type 2/haloperoxidase" evidence="10">
    <location>
        <begin position="106"/>
        <end position="226"/>
    </location>
</feature>
<evidence type="ECO:0000256" key="3">
    <source>
        <dbReference type="ARBA" id="ARBA00022801"/>
    </source>
</evidence>
<keyword evidence="5 9" id="KW-1133">Transmembrane helix</keyword>
<feature type="transmembrane region" description="Helical" evidence="9">
    <location>
        <begin position="412"/>
        <end position="435"/>
    </location>
</feature>
<dbReference type="Gene3D" id="1.20.144.10">
    <property type="entry name" value="Phosphatidic acid phosphatase type 2/haloperoxidase"/>
    <property type="match status" value="1"/>
</dbReference>
<dbReference type="SMART" id="SM00014">
    <property type="entry name" value="acidPPc"/>
    <property type="match status" value="1"/>
</dbReference>
<organism evidence="11 12">
    <name type="scientific">Dispira parvispora</name>
    <dbReference type="NCBI Taxonomy" id="1520584"/>
    <lineage>
        <taxon>Eukaryota</taxon>
        <taxon>Fungi</taxon>
        <taxon>Fungi incertae sedis</taxon>
        <taxon>Zoopagomycota</taxon>
        <taxon>Kickxellomycotina</taxon>
        <taxon>Dimargaritomycetes</taxon>
        <taxon>Dimargaritales</taxon>
        <taxon>Dimargaritaceae</taxon>
        <taxon>Dispira</taxon>
    </lineage>
</organism>